<keyword evidence="4" id="KW-0325">Glycoprotein</keyword>
<accession>K1QZU0</accession>
<dbReference type="InParanoid" id="K1QZU0"/>
<gene>
    <name evidence="5" type="ORF">CGI_10017688</name>
</gene>
<dbReference type="Gene3D" id="2.60.40.60">
    <property type="entry name" value="Cadherins"/>
    <property type="match status" value="1"/>
</dbReference>
<reference evidence="5" key="1">
    <citation type="journal article" date="2012" name="Nature">
        <title>The oyster genome reveals stress adaptation and complexity of shell formation.</title>
        <authorList>
            <person name="Zhang G."/>
            <person name="Fang X."/>
            <person name="Guo X."/>
            <person name="Li L."/>
            <person name="Luo R."/>
            <person name="Xu F."/>
            <person name="Yang P."/>
            <person name="Zhang L."/>
            <person name="Wang X."/>
            <person name="Qi H."/>
            <person name="Xiong Z."/>
            <person name="Que H."/>
            <person name="Xie Y."/>
            <person name="Holland P.W."/>
            <person name="Paps J."/>
            <person name="Zhu Y."/>
            <person name="Wu F."/>
            <person name="Chen Y."/>
            <person name="Wang J."/>
            <person name="Peng C."/>
            <person name="Meng J."/>
            <person name="Yang L."/>
            <person name="Liu J."/>
            <person name="Wen B."/>
            <person name="Zhang N."/>
            <person name="Huang Z."/>
            <person name="Zhu Q."/>
            <person name="Feng Y."/>
            <person name="Mount A."/>
            <person name="Hedgecock D."/>
            <person name="Xu Z."/>
            <person name="Liu Y."/>
            <person name="Domazet-Loso T."/>
            <person name="Du Y."/>
            <person name="Sun X."/>
            <person name="Zhang S."/>
            <person name="Liu B."/>
            <person name="Cheng P."/>
            <person name="Jiang X."/>
            <person name="Li J."/>
            <person name="Fan D."/>
            <person name="Wang W."/>
            <person name="Fu W."/>
            <person name="Wang T."/>
            <person name="Wang B."/>
            <person name="Zhang J."/>
            <person name="Peng Z."/>
            <person name="Li Y."/>
            <person name="Li N."/>
            <person name="Wang J."/>
            <person name="Chen M."/>
            <person name="He Y."/>
            <person name="Tan F."/>
            <person name="Song X."/>
            <person name="Zheng Q."/>
            <person name="Huang R."/>
            <person name="Yang H."/>
            <person name="Du X."/>
            <person name="Chen L."/>
            <person name="Yang M."/>
            <person name="Gaffney P.M."/>
            <person name="Wang S."/>
            <person name="Luo L."/>
            <person name="She Z."/>
            <person name="Ming Y."/>
            <person name="Huang W."/>
            <person name="Zhang S."/>
            <person name="Huang B."/>
            <person name="Zhang Y."/>
            <person name="Qu T."/>
            <person name="Ni P."/>
            <person name="Miao G."/>
            <person name="Wang J."/>
            <person name="Wang Q."/>
            <person name="Steinberg C.E."/>
            <person name="Wang H."/>
            <person name="Li N."/>
            <person name="Qian L."/>
            <person name="Zhang G."/>
            <person name="Li Y."/>
            <person name="Yang H."/>
            <person name="Liu X."/>
            <person name="Wang J."/>
            <person name="Yin Y."/>
            <person name="Wang J."/>
        </authorList>
    </citation>
    <scope>NUCLEOTIDE SEQUENCE [LARGE SCALE GENOMIC DNA]</scope>
    <source>
        <strain evidence="5">05x7-T-G4-1.051#20</strain>
    </source>
</reference>
<comment type="subcellular location">
    <subcellularLocation>
        <location evidence="1">Membrane</location>
        <topology evidence="1">Single-pass membrane protein</topology>
    </subcellularLocation>
</comment>
<dbReference type="InterPro" id="IPR015919">
    <property type="entry name" value="Cadherin-like_sf"/>
</dbReference>
<dbReference type="PANTHER" id="PTHR24028:SF328">
    <property type="entry name" value="CADHERIN-3"/>
    <property type="match status" value="1"/>
</dbReference>
<dbReference type="AlphaFoldDB" id="K1QZU0"/>
<dbReference type="InterPro" id="IPR002126">
    <property type="entry name" value="Cadherin-like_dom"/>
</dbReference>
<dbReference type="HOGENOM" id="CLU_480007_0_0_1"/>
<evidence type="ECO:0000256" key="1">
    <source>
        <dbReference type="ARBA" id="ARBA00004167"/>
    </source>
</evidence>
<evidence type="ECO:0000256" key="3">
    <source>
        <dbReference type="ARBA" id="ARBA00022989"/>
    </source>
</evidence>
<keyword evidence="3" id="KW-0472">Membrane</keyword>
<dbReference type="SUPFAM" id="SSF49313">
    <property type="entry name" value="Cadherin-like"/>
    <property type="match status" value="1"/>
</dbReference>
<keyword evidence="2" id="KW-0812">Transmembrane</keyword>
<dbReference type="CDD" id="cd11304">
    <property type="entry name" value="Cadherin_repeat"/>
    <property type="match status" value="1"/>
</dbReference>
<dbReference type="InterPro" id="IPR050174">
    <property type="entry name" value="Protocadherin/Cadherin-CA"/>
</dbReference>
<proteinExistence type="predicted"/>
<dbReference type="EMBL" id="JH816346">
    <property type="protein sequence ID" value="EKC34385.1"/>
    <property type="molecule type" value="Genomic_DNA"/>
</dbReference>
<dbReference type="PROSITE" id="PS50268">
    <property type="entry name" value="CADHERIN_2"/>
    <property type="match status" value="1"/>
</dbReference>
<name>K1QZU0_MAGGI</name>
<organism evidence="5">
    <name type="scientific">Magallana gigas</name>
    <name type="common">Pacific oyster</name>
    <name type="synonym">Crassostrea gigas</name>
    <dbReference type="NCBI Taxonomy" id="29159"/>
    <lineage>
        <taxon>Eukaryota</taxon>
        <taxon>Metazoa</taxon>
        <taxon>Spiralia</taxon>
        <taxon>Lophotrochozoa</taxon>
        <taxon>Mollusca</taxon>
        <taxon>Bivalvia</taxon>
        <taxon>Autobranchia</taxon>
        <taxon>Pteriomorphia</taxon>
        <taxon>Ostreida</taxon>
        <taxon>Ostreoidea</taxon>
        <taxon>Ostreidae</taxon>
        <taxon>Magallana</taxon>
    </lineage>
</organism>
<dbReference type="GO" id="GO:0005509">
    <property type="term" value="F:calcium ion binding"/>
    <property type="evidence" value="ECO:0007669"/>
    <property type="project" value="UniProtKB-UniRule"/>
</dbReference>
<evidence type="ECO:0000256" key="2">
    <source>
        <dbReference type="ARBA" id="ARBA00022692"/>
    </source>
</evidence>
<evidence type="ECO:0000256" key="4">
    <source>
        <dbReference type="ARBA" id="ARBA00023180"/>
    </source>
</evidence>
<sequence length="568" mass="62918">MSTNTRVELTFMNQAYQIILLTDMDLDVTSSSENCVSGLEQFAATLTCSRTGGLEPITKVVTFHVLPVNEYPPDVDAVPGIMISEGNVTLPFFIERLLHFFKDRDCPKDNLVLRITEYSSSERDGSQFFIVNSSTGYLYQGKRFDYEETAIQCGLGKGGGNLNITAEDGPHTTSKSLMVTFVDVDDTPPVFVKSECSSTCYTCPVSAIIANVEYAYQAVIDFNFVVHKYTSHFTSWKQKIKLLGELAKANGCNIRFVWMKSEDKVKNNLGSRLELKDSRISCTVVAIIVKIMGTVATDPPSIKALDPDTVPTNITYNMEVYPEKYRDNIRLENGTFVLLQSFANFSGYAEKSDFTVTVTLQGPIPLDLPSIKALDPNTTPSSTITYKMEVNPSKYNGIIKIENGTFGLIQSFANFSESKGKSDFIVTVIVQASGNNGQTLKKCVLTIYVVVRPISSTTQQITERASSSPMKDIVIIVLALVVALLSVILVYAVYRLRVQKKKSEDNVMSYEEGPIITNPPGVKAIDLDTIQPNFRVRLNKLTVYKSKPDKTHLHVYQTSFSAAMTVLA</sequence>
<evidence type="ECO:0000313" key="5">
    <source>
        <dbReference type="EMBL" id="EKC34385.1"/>
    </source>
</evidence>
<dbReference type="PANTHER" id="PTHR24028">
    <property type="entry name" value="CADHERIN-87A"/>
    <property type="match status" value="1"/>
</dbReference>
<protein>
    <submittedName>
        <fullName evidence="5">Uncharacterized protein</fullName>
    </submittedName>
</protein>
<keyword evidence="3" id="KW-1133">Transmembrane helix</keyword>
<dbReference type="GO" id="GO:0005886">
    <property type="term" value="C:plasma membrane"/>
    <property type="evidence" value="ECO:0007669"/>
    <property type="project" value="TreeGrafter"/>
</dbReference>
<dbReference type="GO" id="GO:0007156">
    <property type="term" value="P:homophilic cell adhesion via plasma membrane adhesion molecules"/>
    <property type="evidence" value="ECO:0007669"/>
    <property type="project" value="InterPro"/>
</dbReference>